<comment type="caution">
    <text evidence="8">The sequence shown here is derived from an EMBL/GenBank/DDBJ whole genome shotgun (WGS) entry which is preliminary data.</text>
</comment>
<keyword evidence="5" id="KW-1133">Transmembrane helix</keyword>
<dbReference type="SUPFAM" id="SSF52833">
    <property type="entry name" value="Thioredoxin-like"/>
    <property type="match status" value="1"/>
</dbReference>
<dbReference type="PROSITE" id="PS51352">
    <property type="entry name" value="THIOREDOXIN_2"/>
    <property type="match status" value="1"/>
</dbReference>
<dbReference type="AlphaFoldDB" id="A0AAW2Z6K3"/>
<dbReference type="GO" id="GO:0005783">
    <property type="term" value="C:endoplasmic reticulum"/>
    <property type="evidence" value="ECO:0007669"/>
    <property type="project" value="TreeGrafter"/>
</dbReference>
<keyword evidence="5" id="KW-0472">Membrane</keyword>
<accession>A0AAW2Z6K3</accession>
<dbReference type="PROSITE" id="PS00194">
    <property type="entry name" value="THIOREDOXIN_1"/>
    <property type="match status" value="1"/>
</dbReference>
<sequence>MKVFNLIATLLLLIVCLSSASPIKLTTSNFDSQIATGKWFIKFFAPWCGHCKALAPTWDSLSNDAPTGVNIAHVDCTTDPELCKKHQVRGYPTLQFFKNGAMVSNYEGGRTLQDLSNFAKTQADVVAVDKKEEVNRSTSLVGPIPVFGVFAVGMMFVFYLMHTKHSRDPTESHLIKTTL</sequence>
<evidence type="ECO:0000256" key="3">
    <source>
        <dbReference type="ARBA" id="ARBA00022737"/>
    </source>
</evidence>
<dbReference type="Pfam" id="PF00085">
    <property type="entry name" value="Thioredoxin"/>
    <property type="match status" value="1"/>
</dbReference>
<reference evidence="8 9" key="1">
    <citation type="submission" date="2024-03" db="EMBL/GenBank/DDBJ databases">
        <title>The Acrasis kona genome and developmental transcriptomes reveal deep origins of eukaryotic multicellular pathways.</title>
        <authorList>
            <person name="Sheikh S."/>
            <person name="Fu C.-J."/>
            <person name="Brown M.W."/>
            <person name="Baldauf S.L."/>
        </authorList>
    </citation>
    <scope>NUCLEOTIDE SEQUENCE [LARGE SCALE GENOMIC DNA]</scope>
    <source>
        <strain evidence="8 9">ATCC MYA-3509</strain>
    </source>
</reference>
<dbReference type="InterPro" id="IPR005788">
    <property type="entry name" value="PDI_thioredoxin-like_dom"/>
</dbReference>
<feature type="signal peptide" evidence="6">
    <location>
        <begin position="1"/>
        <end position="20"/>
    </location>
</feature>
<gene>
    <name evidence="8" type="ORF">AKO1_003739</name>
</gene>
<feature type="transmembrane region" description="Helical" evidence="5">
    <location>
        <begin position="140"/>
        <end position="161"/>
    </location>
</feature>
<comment type="similarity">
    <text evidence="1 4">Belongs to the protein disulfide isomerase family.</text>
</comment>
<dbReference type="GO" id="GO:0006457">
    <property type="term" value="P:protein folding"/>
    <property type="evidence" value="ECO:0007669"/>
    <property type="project" value="TreeGrafter"/>
</dbReference>
<evidence type="ECO:0000256" key="5">
    <source>
        <dbReference type="SAM" id="Phobius"/>
    </source>
</evidence>
<feature type="domain" description="Thioredoxin" evidence="7">
    <location>
        <begin position="14"/>
        <end position="124"/>
    </location>
</feature>
<evidence type="ECO:0000256" key="4">
    <source>
        <dbReference type="RuleBase" id="RU004208"/>
    </source>
</evidence>
<dbReference type="InterPro" id="IPR013766">
    <property type="entry name" value="Thioredoxin_domain"/>
</dbReference>
<keyword evidence="3" id="KW-0677">Repeat</keyword>
<dbReference type="GO" id="GO:0003756">
    <property type="term" value="F:protein disulfide isomerase activity"/>
    <property type="evidence" value="ECO:0007669"/>
    <property type="project" value="InterPro"/>
</dbReference>
<dbReference type="PRINTS" id="PR00421">
    <property type="entry name" value="THIOREDOXIN"/>
</dbReference>
<evidence type="ECO:0000256" key="2">
    <source>
        <dbReference type="ARBA" id="ARBA00022729"/>
    </source>
</evidence>
<evidence type="ECO:0000259" key="7">
    <source>
        <dbReference type="PROSITE" id="PS51352"/>
    </source>
</evidence>
<evidence type="ECO:0000313" key="9">
    <source>
        <dbReference type="Proteomes" id="UP001431209"/>
    </source>
</evidence>
<dbReference type="PANTHER" id="PTHR45672">
    <property type="entry name" value="PROTEIN DISULFIDE-ISOMERASE C17H9.14C-RELATED"/>
    <property type="match status" value="1"/>
</dbReference>
<feature type="chain" id="PRO_5043610137" evidence="6">
    <location>
        <begin position="21"/>
        <end position="179"/>
    </location>
</feature>
<evidence type="ECO:0000256" key="1">
    <source>
        <dbReference type="ARBA" id="ARBA00006347"/>
    </source>
</evidence>
<dbReference type="InterPro" id="IPR017937">
    <property type="entry name" value="Thioredoxin_CS"/>
</dbReference>
<evidence type="ECO:0000313" key="8">
    <source>
        <dbReference type="EMBL" id="KAL0485049.1"/>
    </source>
</evidence>
<dbReference type="PANTHER" id="PTHR45672:SF3">
    <property type="entry name" value="THIOREDOXIN DOMAIN-CONTAINING PROTEIN 5"/>
    <property type="match status" value="1"/>
</dbReference>
<dbReference type="Proteomes" id="UP001431209">
    <property type="component" value="Unassembled WGS sequence"/>
</dbReference>
<keyword evidence="9" id="KW-1185">Reference proteome</keyword>
<dbReference type="InterPro" id="IPR036249">
    <property type="entry name" value="Thioredoxin-like_sf"/>
</dbReference>
<dbReference type="InterPro" id="IPR051063">
    <property type="entry name" value="PDI"/>
</dbReference>
<proteinExistence type="inferred from homology"/>
<evidence type="ECO:0000256" key="6">
    <source>
        <dbReference type="SAM" id="SignalP"/>
    </source>
</evidence>
<protein>
    <submittedName>
        <fullName evidence="8">Thioredoxin domain-containing protein</fullName>
    </submittedName>
</protein>
<dbReference type="EMBL" id="JAOPGA020001101">
    <property type="protein sequence ID" value="KAL0485049.1"/>
    <property type="molecule type" value="Genomic_DNA"/>
</dbReference>
<keyword evidence="2 6" id="KW-0732">Signal</keyword>
<organism evidence="8 9">
    <name type="scientific">Acrasis kona</name>
    <dbReference type="NCBI Taxonomy" id="1008807"/>
    <lineage>
        <taxon>Eukaryota</taxon>
        <taxon>Discoba</taxon>
        <taxon>Heterolobosea</taxon>
        <taxon>Tetramitia</taxon>
        <taxon>Eutetramitia</taxon>
        <taxon>Acrasidae</taxon>
        <taxon>Acrasis</taxon>
    </lineage>
</organism>
<dbReference type="Gene3D" id="3.40.30.10">
    <property type="entry name" value="Glutaredoxin"/>
    <property type="match status" value="1"/>
</dbReference>
<dbReference type="NCBIfam" id="TIGR01126">
    <property type="entry name" value="pdi_dom"/>
    <property type="match status" value="1"/>
</dbReference>
<keyword evidence="5" id="KW-0812">Transmembrane</keyword>
<name>A0AAW2Z6K3_9EUKA</name>